<proteinExistence type="predicted"/>
<evidence type="ECO:0000313" key="2">
    <source>
        <dbReference type="EMBL" id="MBK1878250.1"/>
    </source>
</evidence>
<dbReference type="AlphaFoldDB" id="A0A934RZ85"/>
<accession>A0A934RZ85</accession>
<keyword evidence="1" id="KW-0732">Signal</keyword>
<name>A0A934RZ85_9BACT</name>
<evidence type="ECO:0000256" key="1">
    <source>
        <dbReference type="SAM" id="SignalP"/>
    </source>
</evidence>
<keyword evidence="3" id="KW-1185">Reference proteome</keyword>
<dbReference type="EMBL" id="JAENIL010000028">
    <property type="protein sequence ID" value="MBK1878250.1"/>
    <property type="molecule type" value="Genomic_DNA"/>
</dbReference>
<evidence type="ECO:0000313" key="3">
    <source>
        <dbReference type="Proteomes" id="UP000617628"/>
    </source>
</evidence>
<reference evidence="2" key="1">
    <citation type="submission" date="2021-01" db="EMBL/GenBank/DDBJ databases">
        <title>Modified the classification status of verrucomicrobia.</title>
        <authorList>
            <person name="Feng X."/>
        </authorList>
    </citation>
    <scope>NUCLEOTIDE SEQUENCE</scope>
    <source>
        <strain evidence="2">KCTC 13126</strain>
    </source>
</reference>
<sequence>MSALRRLGTVFCAAAFALAGWGAETSGDVSGYLFYGGEVSAKKGKAYYPVLRVDKKGIYVEGDFGVKKVNRRAPVALSLKPVFSERYVEFLDLDFDVISSRVAREEAAALSDIGFVGTQSDIQAGQVKAGIIAMEAAGVKGRDLEREYQKLEAIEADSVDMQRQIHRGIEDGDFEHQRFGDTVYLKGEYHAHADVKDAYFVVGIRSTMVHAETGRPFEFSDARMGYLGDLMEGEVSRLKFRAVFPEFDMNSVKWELYLFSGDGEPIASNRAKGVRALGAKESAAIKDRMALAK</sequence>
<protein>
    <submittedName>
        <fullName evidence="2">Uncharacterized protein</fullName>
    </submittedName>
</protein>
<organism evidence="2 3">
    <name type="scientific">Pelagicoccus mobilis</name>
    <dbReference type="NCBI Taxonomy" id="415221"/>
    <lineage>
        <taxon>Bacteria</taxon>
        <taxon>Pseudomonadati</taxon>
        <taxon>Verrucomicrobiota</taxon>
        <taxon>Opitutia</taxon>
        <taxon>Puniceicoccales</taxon>
        <taxon>Pelagicoccaceae</taxon>
        <taxon>Pelagicoccus</taxon>
    </lineage>
</organism>
<dbReference type="Proteomes" id="UP000617628">
    <property type="component" value="Unassembled WGS sequence"/>
</dbReference>
<gene>
    <name evidence="2" type="ORF">JIN87_15325</name>
</gene>
<dbReference type="RefSeq" id="WP_200356463.1">
    <property type="nucleotide sequence ID" value="NZ_JAENIL010000028.1"/>
</dbReference>
<feature type="signal peptide" evidence="1">
    <location>
        <begin position="1"/>
        <end position="19"/>
    </location>
</feature>
<comment type="caution">
    <text evidence="2">The sequence shown here is derived from an EMBL/GenBank/DDBJ whole genome shotgun (WGS) entry which is preliminary data.</text>
</comment>
<feature type="chain" id="PRO_5038084052" evidence="1">
    <location>
        <begin position="20"/>
        <end position="293"/>
    </location>
</feature>